<dbReference type="Pfam" id="PF14392">
    <property type="entry name" value="zf-CCHC_4"/>
    <property type="match status" value="1"/>
</dbReference>
<evidence type="ECO:0000313" key="5">
    <source>
        <dbReference type="Proteomes" id="UP001280121"/>
    </source>
</evidence>
<gene>
    <name evidence="4" type="ORF">Ddye_009823</name>
</gene>
<sequence length="271" mass="30126">MRRIFLLLIGDFEDIDVGVTGECFRKYMRIKVAISVSRPLKRFLLMELKKGKETILLLRYERLPEYCFHCGLIGHSYQECRDKKEDGRKGDTEDESDNWRNKENAPVRGATQHRLPDGGGVNLTSERDVGTNYINRGVHGIRNTELEGDISGQEFVDSLNNGVVVSDANPTKVDMGAMTDVLHGDVVDVNNCNMGTIGMVGKVGVHIRNVYDGSVESSSDHVVVEAITRGRWKRLAREGRRKVDISDGVGLLGKRGMVDLTSGGLKSYGKK</sequence>
<dbReference type="AlphaFoldDB" id="A0AAE0CMP6"/>
<feature type="domain" description="CCHC-type" evidence="3">
    <location>
        <begin position="67"/>
        <end position="82"/>
    </location>
</feature>
<dbReference type="EMBL" id="JANJYI010000003">
    <property type="protein sequence ID" value="KAK2656771.1"/>
    <property type="molecule type" value="Genomic_DNA"/>
</dbReference>
<dbReference type="Proteomes" id="UP001280121">
    <property type="component" value="Unassembled WGS sequence"/>
</dbReference>
<dbReference type="PANTHER" id="PTHR31286">
    <property type="entry name" value="GLYCINE-RICH CELL WALL STRUCTURAL PROTEIN 1.8-LIKE"/>
    <property type="match status" value="1"/>
</dbReference>
<feature type="compositionally biased region" description="Basic and acidic residues" evidence="2">
    <location>
        <begin position="81"/>
        <end position="105"/>
    </location>
</feature>
<dbReference type="PROSITE" id="PS50158">
    <property type="entry name" value="ZF_CCHC"/>
    <property type="match status" value="1"/>
</dbReference>
<organism evidence="4 5">
    <name type="scientific">Dipteronia dyeriana</name>
    <dbReference type="NCBI Taxonomy" id="168575"/>
    <lineage>
        <taxon>Eukaryota</taxon>
        <taxon>Viridiplantae</taxon>
        <taxon>Streptophyta</taxon>
        <taxon>Embryophyta</taxon>
        <taxon>Tracheophyta</taxon>
        <taxon>Spermatophyta</taxon>
        <taxon>Magnoliopsida</taxon>
        <taxon>eudicotyledons</taxon>
        <taxon>Gunneridae</taxon>
        <taxon>Pentapetalae</taxon>
        <taxon>rosids</taxon>
        <taxon>malvids</taxon>
        <taxon>Sapindales</taxon>
        <taxon>Sapindaceae</taxon>
        <taxon>Hippocastanoideae</taxon>
        <taxon>Acereae</taxon>
        <taxon>Dipteronia</taxon>
    </lineage>
</organism>
<proteinExistence type="predicted"/>
<feature type="region of interest" description="Disordered" evidence="2">
    <location>
        <begin position="81"/>
        <end position="122"/>
    </location>
</feature>
<dbReference type="GO" id="GO:0008270">
    <property type="term" value="F:zinc ion binding"/>
    <property type="evidence" value="ECO:0007669"/>
    <property type="project" value="UniProtKB-KW"/>
</dbReference>
<dbReference type="InterPro" id="IPR040256">
    <property type="entry name" value="At4g02000-like"/>
</dbReference>
<evidence type="ECO:0000256" key="2">
    <source>
        <dbReference type="SAM" id="MobiDB-lite"/>
    </source>
</evidence>
<reference evidence="4" key="1">
    <citation type="journal article" date="2023" name="Plant J.">
        <title>Genome sequences and population genomics provide insights into the demographic history, inbreeding, and mutation load of two 'living fossil' tree species of Dipteronia.</title>
        <authorList>
            <person name="Feng Y."/>
            <person name="Comes H.P."/>
            <person name="Chen J."/>
            <person name="Zhu S."/>
            <person name="Lu R."/>
            <person name="Zhang X."/>
            <person name="Li P."/>
            <person name="Qiu J."/>
            <person name="Olsen K.M."/>
            <person name="Qiu Y."/>
        </authorList>
    </citation>
    <scope>NUCLEOTIDE SEQUENCE</scope>
    <source>
        <strain evidence="4">KIB01</strain>
    </source>
</reference>
<keyword evidence="5" id="KW-1185">Reference proteome</keyword>
<evidence type="ECO:0000259" key="3">
    <source>
        <dbReference type="PROSITE" id="PS50158"/>
    </source>
</evidence>
<keyword evidence="1" id="KW-0863">Zinc-finger</keyword>
<keyword evidence="1" id="KW-0862">Zinc</keyword>
<evidence type="ECO:0000256" key="1">
    <source>
        <dbReference type="PROSITE-ProRule" id="PRU00047"/>
    </source>
</evidence>
<evidence type="ECO:0000313" key="4">
    <source>
        <dbReference type="EMBL" id="KAK2656771.1"/>
    </source>
</evidence>
<comment type="caution">
    <text evidence="4">The sequence shown here is derived from an EMBL/GenBank/DDBJ whole genome shotgun (WGS) entry which is preliminary data.</text>
</comment>
<keyword evidence="1" id="KW-0479">Metal-binding</keyword>
<name>A0AAE0CMP6_9ROSI</name>
<dbReference type="InterPro" id="IPR001878">
    <property type="entry name" value="Znf_CCHC"/>
</dbReference>
<dbReference type="GO" id="GO:0003676">
    <property type="term" value="F:nucleic acid binding"/>
    <property type="evidence" value="ECO:0007669"/>
    <property type="project" value="InterPro"/>
</dbReference>
<protein>
    <recommendedName>
        <fullName evidence="3">CCHC-type domain-containing protein</fullName>
    </recommendedName>
</protein>
<dbReference type="InterPro" id="IPR025836">
    <property type="entry name" value="Zn_knuckle_CX2CX4HX4C"/>
</dbReference>
<dbReference type="PANTHER" id="PTHR31286:SF167">
    <property type="entry name" value="OS09G0268800 PROTEIN"/>
    <property type="match status" value="1"/>
</dbReference>
<accession>A0AAE0CMP6</accession>